<sequence>MRRGRAVVPPVDAILVVVPAHDEEQLLPACLDSVQRAVGALQAARPGAAVVALVVLDGCTDGSADVVAAAGMAGLVTDRAGVGPARRAGVEAAVDLLGGAGTGADRTWLACTDADSVVPDHWLTRQLDLADAGADVVVGTVRPRLDELSPDRAAAWRERHVPGSANGHVHGANLGVRLATYEAAGGFAAVVEHEDVGLVHAARRHGARVVADARAEVLTSGRLQGRTPGGYARHLREDLVPLDRSA</sequence>
<evidence type="ECO:0000256" key="6">
    <source>
        <dbReference type="ARBA" id="ARBA00037281"/>
    </source>
</evidence>
<dbReference type="Proteomes" id="UP000610846">
    <property type="component" value="Unassembled WGS sequence"/>
</dbReference>
<evidence type="ECO:0000256" key="7">
    <source>
        <dbReference type="ARBA" id="ARBA00037904"/>
    </source>
</evidence>
<dbReference type="PANTHER" id="PTHR43646:SF2">
    <property type="entry name" value="GLYCOSYLTRANSFERASE 2-LIKE DOMAIN-CONTAINING PROTEIN"/>
    <property type="match status" value="1"/>
</dbReference>
<dbReference type="PANTHER" id="PTHR43646">
    <property type="entry name" value="GLYCOSYLTRANSFERASE"/>
    <property type="match status" value="1"/>
</dbReference>
<dbReference type="Gene3D" id="3.90.550.10">
    <property type="entry name" value="Spore Coat Polysaccharide Biosynthesis Protein SpsA, Chain A"/>
    <property type="match status" value="1"/>
</dbReference>
<evidence type="ECO:0000259" key="10">
    <source>
        <dbReference type="Pfam" id="PF00535"/>
    </source>
</evidence>
<keyword evidence="5" id="KW-0472">Membrane</keyword>
<protein>
    <recommendedName>
        <fullName evidence="9">4,4'-diaponeurosporenoate glycosyltransferase</fullName>
    </recommendedName>
</protein>
<proteinExistence type="inferred from homology"/>
<keyword evidence="2" id="KW-1003">Cell membrane</keyword>
<evidence type="ECO:0000256" key="5">
    <source>
        <dbReference type="ARBA" id="ARBA00023136"/>
    </source>
</evidence>
<evidence type="ECO:0000256" key="9">
    <source>
        <dbReference type="ARBA" id="ARBA00040345"/>
    </source>
</evidence>
<dbReference type="Pfam" id="PF00535">
    <property type="entry name" value="Glycos_transf_2"/>
    <property type="match status" value="1"/>
</dbReference>
<keyword evidence="4" id="KW-0808">Transferase</keyword>
<gene>
    <name evidence="11" type="ORF">IF651_05010</name>
</gene>
<dbReference type="EMBL" id="JACYHB010000003">
    <property type="protein sequence ID" value="MBD8078417.1"/>
    <property type="molecule type" value="Genomic_DNA"/>
</dbReference>
<dbReference type="GO" id="GO:0016757">
    <property type="term" value="F:glycosyltransferase activity"/>
    <property type="evidence" value="ECO:0007669"/>
    <property type="project" value="UniProtKB-KW"/>
</dbReference>
<dbReference type="InterPro" id="IPR029044">
    <property type="entry name" value="Nucleotide-diphossugar_trans"/>
</dbReference>
<accession>A0A927G8J7</accession>
<comment type="similarity">
    <text evidence="8">Belongs to the glycosyltransferase 2 family. CrtQ subfamily.</text>
</comment>
<comment type="function">
    <text evidence="6">Catalyzes the glycosylation of 4,4'-diaponeurosporenoate, i.e. the esterification of glucose at the C1'' position with the carboxyl group of 4,4'-diaponeurosporenic acid, to form glycosyl-4,4'-diaponeurosporenoate. This is a step in the biosynthesis of staphyloxanthin, an orange pigment present in most staphylococci strains.</text>
</comment>
<feature type="domain" description="Glycosyltransferase 2-like" evidence="10">
    <location>
        <begin position="16"/>
        <end position="154"/>
    </location>
</feature>
<dbReference type="AlphaFoldDB" id="A0A927G8J7"/>
<dbReference type="RefSeq" id="WP_191828006.1">
    <property type="nucleotide sequence ID" value="NZ_JACYHB010000003.1"/>
</dbReference>
<evidence type="ECO:0000313" key="12">
    <source>
        <dbReference type="Proteomes" id="UP000610846"/>
    </source>
</evidence>
<evidence type="ECO:0000256" key="8">
    <source>
        <dbReference type="ARBA" id="ARBA00038120"/>
    </source>
</evidence>
<evidence type="ECO:0000256" key="3">
    <source>
        <dbReference type="ARBA" id="ARBA00022676"/>
    </source>
</evidence>
<evidence type="ECO:0000256" key="1">
    <source>
        <dbReference type="ARBA" id="ARBA00004236"/>
    </source>
</evidence>
<name>A0A927G8J7_9MICO</name>
<comment type="caution">
    <text evidence="11">The sequence shown here is derived from an EMBL/GenBank/DDBJ whole genome shotgun (WGS) entry which is preliminary data.</text>
</comment>
<organism evidence="11 12">
    <name type="scientific">Cellulosimicrobium arenosum</name>
    <dbReference type="NCBI Taxonomy" id="2708133"/>
    <lineage>
        <taxon>Bacteria</taxon>
        <taxon>Bacillati</taxon>
        <taxon>Actinomycetota</taxon>
        <taxon>Actinomycetes</taxon>
        <taxon>Micrococcales</taxon>
        <taxon>Promicromonosporaceae</taxon>
        <taxon>Cellulosimicrobium</taxon>
    </lineage>
</organism>
<dbReference type="InterPro" id="IPR001173">
    <property type="entry name" value="Glyco_trans_2-like"/>
</dbReference>
<reference evidence="11" key="1">
    <citation type="journal article" date="2018" name="Curr. Microbiol.">
        <title>Cellulosimicrobium arenosum sp. nov., Isolated from Marine Sediment Sand.</title>
        <authorList>
            <person name="Oh M."/>
            <person name="Kim J.H."/>
            <person name="Yoon J.H."/>
            <person name="Schumann P."/>
            <person name="Kim W."/>
        </authorList>
    </citation>
    <scope>NUCLEOTIDE SEQUENCE</scope>
    <source>
        <strain evidence="11">KCTC 49039</strain>
    </source>
</reference>
<comment type="pathway">
    <text evidence="7">Carotenoid biosynthesis; staphyloxanthin biosynthesis; staphyloxanthin from farnesyl diphosphate: step 4/5.</text>
</comment>
<keyword evidence="3" id="KW-0328">Glycosyltransferase</keyword>
<keyword evidence="12" id="KW-1185">Reference proteome</keyword>
<evidence type="ECO:0000256" key="2">
    <source>
        <dbReference type="ARBA" id="ARBA00022475"/>
    </source>
</evidence>
<evidence type="ECO:0000313" key="11">
    <source>
        <dbReference type="EMBL" id="MBD8078417.1"/>
    </source>
</evidence>
<dbReference type="SUPFAM" id="SSF53448">
    <property type="entry name" value="Nucleotide-diphospho-sugar transferases"/>
    <property type="match status" value="1"/>
</dbReference>
<comment type="subcellular location">
    <subcellularLocation>
        <location evidence="1">Cell membrane</location>
    </subcellularLocation>
</comment>
<evidence type="ECO:0000256" key="4">
    <source>
        <dbReference type="ARBA" id="ARBA00022679"/>
    </source>
</evidence>
<dbReference type="GO" id="GO:0005886">
    <property type="term" value="C:plasma membrane"/>
    <property type="evidence" value="ECO:0007669"/>
    <property type="project" value="UniProtKB-SubCell"/>
</dbReference>
<reference evidence="11" key="2">
    <citation type="submission" date="2020-09" db="EMBL/GenBank/DDBJ databases">
        <authorList>
            <person name="Yu Y."/>
        </authorList>
    </citation>
    <scope>NUCLEOTIDE SEQUENCE</scope>
    <source>
        <strain evidence="11">KCTC 49039</strain>
    </source>
</reference>